<evidence type="ECO:0000256" key="6">
    <source>
        <dbReference type="SAM" id="Phobius"/>
    </source>
</evidence>
<dbReference type="EMBL" id="JARTIK010000051">
    <property type="protein sequence ID" value="MED4681832.1"/>
    <property type="molecule type" value="Genomic_DNA"/>
</dbReference>
<feature type="transmembrane region" description="Helical" evidence="6">
    <location>
        <begin position="284"/>
        <end position="305"/>
    </location>
</feature>
<keyword evidence="2" id="KW-1003">Cell membrane</keyword>
<evidence type="ECO:0000256" key="2">
    <source>
        <dbReference type="ARBA" id="ARBA00022475"/>
    </source>
</evidence>
<keyword evidence="3 6" id="KW-0812">Transmembrane</keyword>
<feature type="transmembrane region" description="Helical" evidence="6">
    <location>
        <begin position="414"/>
        <end position="434"/>
    </location>
</feature>
<dbReference type="PANTHER" id="PTHR46795">
    <property type="entry name" value="ABC TRANSPORTER PERMEASE-RELATED-RELATED"/>
    <property type="match status" value="1"/>
</dbReference>
<evidence type="ECO:0000256" key="4">
    <source>
        <dbReference type="ARBA" id="ARBA00022989"/>
    </source>
</evidence>
<feature type="transmembrane region" description="Helical" evidence="6">
    <location>
        <begin position="378"/>
        <end position="402"/>
    </location>
</feature>
<evidence type="ECO:0000256" key="5">
    <source>
        <dbReference type="ARBA" id="ARBA00023136"/>
    </source>
</evidence>
<dbReference type="RefSeq" id="WP_098800708.1">
    <property type="nucleotide sequence ID" value="NZ_JARTIK010000051.1"/>
</dbReference>
<proteinExistence type="predicted"/>
<protein>
    <submittedName>
        <fullName evidence="8">FtsX-like permease family protein</fullName>
    </submittedName>
</protein>
<feature type="transmembrane region" description="Helical" evidence="6">
    <location>
        <begin position="196"/>
        <end position="216"/>
    </location>
</feature>
<name>A0ABU6PKK3_9BACI</name>
<dbReference type="Pfam" id="PF02687">
    <property type="entry name" value="FtsX"/>
    <property type="match status" value="1"/>
</dbReference>
<feature type="transmembrane region" description="Helical" evidence="6">
    <location>
        <begin position="325"/>
        <end position="349"/>
    </location>
</feature>
<evidence type="ECO:0000259" key="7">
    <source>
        <dbReference type="Pfam" id="PF02687"/>
    </source>
</evidence>
<feature type="transmembrane region" description="Helical" evidence="6">
    <location>
        <begin position="105"/>
        <end position="133"/>
    </location>
</feature>
<accession>A0ABU6PKK3</accession>
<keyword evidence="5 6" id="KW-0472">Membrane</keyword>
<evidence type="ECO:0000256" key="3">
    <source>
        <dbReference type="ARBA" id="ARBA00022692"/>
    </source>
</evidence>
<evidence type="ECO:0000313" key="8">
    <source>
        <dbReference type="EMBL" id="MED4681832.1"/>
    </source>
</evidence>
<feature type="transmembrane region" description="Helical" evidence="6">
    <location>
        <begin position="228"/>
        <end position="255"/>
    </location>
</feature>
<gene>
    <name evidence="8" type="ORF">P9485_29505</name>
</gene>
<feature type="transmembrane region" description="Helical" evidence="6">
    <location>
        <begin position="64"/>
        <end position="84"/>
    </location>
</feature>
<comment type="caution">
    <text evidence="8">The sequence shown here is derived from an EMBL/GenBank/DDBJ whole genome shotgun (WGS) entry which is preliminary data.</text>
</comment>
<keyword evidence="9" id="KW-1185">Reference proteome</keyword>
<keyword evidence="4 6" id="KW-1133">Transmembrane helix</keyword>
<sequence>MTLRSLAFSSIRSNWRSYSAFFMSSVFSVMVFYMYAAFVAHPILTNSHMIGTSKVRLGMMLCQYIIVIFSLLFVLYSNSAFLKSRSKEFGLLYMVGMTRMQIRRLIVYENTIIAVMAIVGGISLGILFSKPFFMSLAVLLGMKDSIAVAIPPHALWLTAGSFFMLFSLISIGTAMRVGRTEIVELFKEAGKLEEQIVYSPWLALLAIVCLAASYSMALMLNATNFNKLALIILITAITGTYLLFTQFSVLLVRFIKSSTRVYYNRTNLIVFAQLGLKLKENARMLFVVSILSAVILTASGTIYMLGLALQLDNVKTQYEDPQGVISLTMFIGVFISLLFFIASGSMIYFKLFTELQEDQVQYKALTRIGITQVELWKIVFMQVGILFFAPCLVGIIHALVALKALNNLLMVSNWIYSFVIIGIYMAMQTIYFLVACNRYMKGINLNKGNRL</sequence>
<feature type="domain" description="ABC3 transporter permease C-terminal" evidence="7">
    <location>
        <begin position="65"/>
        <end position="181"/>
    </location>
</feature>
<reference evidence="8 9" key="1">
    <citation type="submission" date="2023-03" db="EMBL/GenBank/DDBJ databases">
        <title>Bacillus Genome Sequencing.</title>
        <authorList>
            <person name="Dunlap C."/>
        </authorList>
    </citation>
    <scope>NUCLEOTIDE SEQUENCE [LARGE SCALE GENOMIC DNA]</scope>
    <source>
        <strain evidence="8 9">NRS-319</strain>
    </source>
</reference>
<dbReference type="PANTHER" id="PTHR46795:SF1">
    <property type="entry name" value="ABC TRANSPORTER PERMEASE PROTEIN"/>
    <property type="match status" value="1"/>
</dbReference>
<feature type="transmembrane region" description="Helical" evidence="6">
    <location>
        <begin position="153"/>
        <end position="175"/>
    </location>
</feature>
<evidence type="ECO:0000256" key="1">
    <source>
        <dbReference type="ARBA" id="ARBA00004651"/>
    </source>
</evidence>
<feature type="transmembrane region" description="Helical" evidence="6">
    <location>
        <begin position="21"/>
        <end position="44"/>
    </location>
</feature>
<dbReference type="InterPro" id="IPR003838">
    <property type="entry name" value="ABC3_permease_C"/>
</dbReference>
<organism evidence="8 9">
    <name type="scientific">Bacillus nitratireducens</name>
    <dbReference type="NCBI Taxonomy" id="2026193"/>
    <lineage>
        <taxon>Bacteria</taxon>
        <taxon>Bacillati</taxon>
        <taxon>Bacillota</taxon>
        <taxon>Bacilli</taxon>
        <taxon>Bacillales</taxon>
        <taxon>Bacillaceae</taxon>
        <taxon>Bacillus</taxon>
        <taxon>Bacillus cereus group</taxon>
    </lineage>
</organism>
<comment type="subcellular location">
    <subcellularLocation>
        <location evidence="1">Cell membrane</location>
        <topology evidence="1">Multi-pass membrane protein</topology>
    </subcellularLocation>
</comment>
<dbReference type="Proteomes" id="UP001336122">
    <property type="component" value="Unassembled WGS sequence"/>
</dbReference>
<dbReference type="InterPro" id="IPR052536">
    <property type="entry name" value="ABC-4_Integral_Memb_Prot"/>
</dbReference>
<evidence type="ECO:0000313" key="9">
    <source>
        <dbReference type="Proteomes" id="UP001336122"/>
    </source>
</evidence>